<gene>
    <name evidence="2" type="ORF">B1806_08355</name>
</gene>
<dbReference type="OrthoDB" id="5983563at2"/>
<dbReference type="AlphaFoldDB" id="A0A4S3KNQ2"/>
<name>A0A4S3KNQ2_9GAMM</name>
<evidence type="ECO:0000313" key="2">
    <source>
        <dbReference type="EMBL" id="THD10450.1"/>
    </source>
</evidence>
<keyword evidence="3" id="KW-1185">Reference proteome</keyword>
<evidence type="ECO:0000259" key="1">
    <source>
        <dbReference type="Pfam" id="PF08241"/>
    </source>
</evidence>
<dbReference type="Gene3D" id="3.40.50.150">
    <property type="entry name" value="Vaccinia Virus protein VP39"/>
    <property type="match status" value="1"/>
</dbReference>
<dbReference type="SUPFAM" id="SSF53335">
    <property type="entry name" value="S-adenosyl-L-methionine-dependent methyltransferases"/>
    <property type="match status" value="1"/>
</dbReference>
<dbReference type="InterPro" id="IPR029063">
    <property type="entry name" value="SAM-dependent_MTases_sf"/>
</dbReference>
<feature type="domain" description="Methyltransferase type 11" evidence="1">
    <location>
        <begin position="76"/>
        <end position="123"/>
    </location>
</feature>
<dbReference type="STRING" id="993689.GCA_002077135_03009"/>
<dbReference type="GO" id="GO:0008757">
    <property type="term" value="F:S-adenosylmethionine-dependent methyltransferase activity"/>
    <property type="evidence" value="ECO:0007669"/>
    <property type="project" value="InterPro"/>
</dbReference>
<dbReference type="Pfam" id="PF08241">
    <property type="entry name" value="Methyltransf_11"/>
    <property type="match status" value="1"/>
</dbReference>
<evidence type="ECO:0000313" key="3">
    <source>
        <dbReference type="Proteomes" id="UP000307749"/>
    </source>
</evidence>
<dbReference type="Proteomes" id="UP000307749">
    <property type="component" value="Unassembled WGS sequence"/>
</dbReference>
<proteinExistence type="predicted"/>
<protein>
    <recommendedName>
        <fullName evidence="1">Methyltransferase type 11 domain-containing protein</fullName>
    </recommendedName>
</protein>
<dbReference type="EMBL" id="MWQO01000027">
    <property type="protein sequence ID" value="THD10450.1"/>
    <property type="molecule type" value="Genomic_DNA"/>
</dbReference>
<reference evidence="2 3" key="1">
    <citation type="submission" date="2017-02" db="EMBL/GenBank/DDBJ databases">
        <title>Whole genome sequencing of Metallibacterium scheffleri DSM 24874 (T).</title>
        <authorList>
            <person name="Kumar S."/>
            <person name="Patil P."/>
            <person name="Patil P.B."/>
        </authorList>
    </citation>
    <scope>NUCLEOTIDE SEQUENCE [LARGE SCALE GENOMIC DNA]</scope>
    <source>
        <strain evidence="2 3">DSM 24874</strain>
    </source>
</reference>
<sequence>MRGMPECTSVLTESRARALQRVEATLLAPFLRTSSGTHALYLRRAGLLGAALPESANGLGHWTRLDLDGAAWHGSVRALACELPFADDSFALLVASHVLEATPMPAALIAELARVTLPGARVLLCGFTAWHPQAWWLQQRARRAGMPCHLRSALALANLLRAHGFERELMQRQGSSYLLVMRKRRASARILLLTREPRGVLAGRHVPVLPGGTQRAAS</sequence>
<organism evidence="2 3">
    <name type="scientific">Metallibacterium scheffleri</name>
    <dbReference type="NCBI Taxonomy" id="993689"/>
    <lineage>
        <taxon>Bacteria</taxon>
        <taxon>Pseudomonadati</taxon>
        <taxon>Pseudomonadota</taxon>
        <taxon>Gammaproteobacteria</taxon>
        <taxon>Lysobacterales</taxon>
        <taxon>Rhodanobacteraceae</taxon>
        <taxon>Metallibacterium</taxon>
    </lineage>
</organism>
<accession>A0A4S3KNQ2</accession>
<dbReference type="InterPro" id="IPR013216">
    <property type="entry name" value="Methyltransf_11"/>
</dbReference>
<comment type="caution">
    <text evidence="2">The sequence shown here is derived from an EMBL/GenBank/DDBJ whole genome shotgun (WGS) entry which is preliminary data.</text>
</comment>